<gene>
    <name evidence="10" type="primary">fieF</name>
    <name evidence="10" type="ORF">STSP2_01702</name>
</gene>
<dbReference type="KEGG" id="alus:STSP2_01702"/>
<evidence type="ECO:0000256" key="1">
    <source>
        <dbReference type="ARBA" id="ARBA00004141"/>
    </source>
</evidence>
<accession>A0A1U9NL61</accession>
<keyword evidence="5 7" id="KW-1133">Transmembrane helix</keyword>
<dbReference type="InterPro" id="IPR002524">
    <property type="entry name" value="Cation_efflux"/>
</dbReference>
<dbReference type="Gene3D" id="3.30.70.1350">
    <property type="entry name" value="Cation efflux protein, cytoplasmic domain"/>
    <property type="match status" value="1"/>
</dbReference>
<sequence length="303" mass="33503">MDAHKINSANASIRKVTWGGIWANLGLAIVKVSIGWIGGSLALVADGVHSVSDMVTDFAVLLGAHFGAKEPDPKHPYGHGRLETFSAMFVAIFLALVGAGMIYQASVVINRVHLGHENIEPIGISVMWAAILSVIAKELLYRITRKVARRVHSPALYANAWHHRSDALSSIAVVIGFVAFRAGYEYADQVATIAVGLMIIWVAAKVIRDCLEEFAERAVDGETIKQIEHVVSSDERVKGYHKLRTRNVGREIFLDMHILIDPNMNVEQAHDIADELEADMHEQISRPVNIMVHIEPDIPKFRK</sequence>
<dbReference type="Gene3D" id="1.20.1510.10">
    <property type="entry name" value="Cation efflux protein transmembrane domain"/>
    <property type="match status" value="1"/>
</dbReference>
<dbReference type="Pfam" id="PF01545">
    <property type="entry name" value="Cation_efflux"/>
    <property type="match status" value="1"/>
</dbReference>
<evidence type="ECO:0000256" key="5">
    <source>
        <dbReference type="ARBA" id="ARBA00022989"/>
    </source>
</evidence>
<dbReference type="EMBL" id="CP019791">
    <property type="protein sequence ID" value="AQT68537.1"/>
    <property type="molecule type" value="Genomic_DNA"/>
</dbReference>
<evidence type="ECO:0000256" key="7">
    <source>
        <dbReference type="SAM" id="Phobius"/>
    </source>
</evidence>
<dbReference type="SUPFAM" id="SSF160240">
    <property type="entry name" value="Cation efflux protein cytoplasmic domain-like"/>
    <property type="match status" value="1"/>
</dbReference>
<protein>
    <submittedName>
        <fullName evidence="10">Ferrous-iron efflux pump FieF</fullName>
    </submittedName>
</protein>
<dbReference type="RefSeq" id="WP_146661616.1">
    <property type="nucleotide sequence ID" value="NZ_CP019791.1"/>
</dbReference>
<dbReference type="InterPro" id="IPR058533">
    <property type="entry name" value="Cation_efflux_TM"/>
</dbReference>
<dbReference type="AlphaFoldDB" id="A0A1U9NL61"/>
<feature type="transmembrane region" description="Helical" evidence="7">
    <location>
        <begin position="121"/>
        <end position="140"/>
    </location>
</feature>
<keyword evidence="6 7" id="KW-0472">Membrane</keyword>
<comment type="similarity">
    <text evidence="2">Belongs to the cation diffusion facilitator (CDF) transporter (TC 2.A.4) family.</text>
</comment>
<reference evidence="11" key="1">
    <citation type="submission" date="2017-02" db="EMBL/GenBank/DDBJ databases">
        <title>Comparative genomics and description of representatives of a novel lineage of planctomycetes thriving in anoxic sediments.</title>
        <authorList>
            <person name="Spring S."/>
            <person name="Bunk B."/>
            <person name="Sproer C."/>
        </authorList>
    </citation>
    <scope>NUCLEOTIDE SEQUENCE [LARGE SCALE GENOMIC DNA]</scope>
    <source>
        <strain evidence="11">ST-NAGAB-D1</strain>
    </source>
</reference>
<proteinExistence type="inferred from homology"/>
<dbReference type="SUPFAM" id="SSF161111">
    <property type="entry name" value="Cation efflux protein transmembrane domain-like"/>
    <property type="match status" value="1"/>
</dbReference>
<dbReference type="OrthoDB" id="9806522at2"/>
<evidence type="ECO:0000256" key="3">
    <source>
        <dbReference type="ARBA" id="ARBA00022448"/>
    </source>
</evidence>
<dbReference type="Pfam" id="PF16916">
    <property type="entry name" value="ZT_dimer"/>
    <property type="match status" value="1"/>
</dbReference>
<dbReference type="STRING" id="1936003.STSP2_01702"/>
<evidence type="ECO:0000256" key="2">
    <source>
        <dbReference type="ARBA" id="ARBA00008114"/>
    </source>
</evidence>
<dbReference type="InterPro" id="IPR027469">
    <property type="entry name" value="Cation_efflux_TMD_sf"/>
</dbReference>
<dbReference type="Proteomes" id="UP000189674">
    <property type="component" value="Chromosome"/>
</dbReference>
<feature type="domain" description="Cation efflux protein transmembrane" evidence="8">
    <location>
        <begin position="21"/>
        <end position="213"/>
    </location>
</feature>
<evidence type="ECO:0000259" key="8">
    <source>
        <dbReference type="Pfam" id="PF01545"/>
    </source>
</evidence>
<feature type="transmembrane region" description="Helical" evidence="7">
    <location>
        <begin position="89"/>
        <end position="109"/>
    </location>
</feature>
<dbReference type="GO" id="GO:0008324">
    <property type="term" value="F:monoatomic cation transmembrane transporter activity"/>
    <property type="evidence" value="ECO:0007669"/>
    <property type="project" value="InterPro"/>
</dbReference>
<evidence type="ECO:0000259" key="9">
    <source>
        <dbReference type="Pfam" id="PF16916"/>
    </source>
</evidence>
<organism evidence="10 11">
    <name type="scientific">Anaerohalosphaera lusitana</name>
    <dbReference type="NCBI Taxonomy" id="1936003"/>
    <lineage>
        <taxon>Bacteria</taxon>
        <taxon>Pseudomonadati</taxon>
        <taxon>Planctomycetota</taxon>
        <taxon>Phycisphaerae</taxon>
        <taxon>Sedimentisphaerales</taxon>
        <taxon>Anaerohalosphaeraceae</taxon>
        <taxon>Anaerohalosphaera</taxon>
    </lineage>
</organism>
<evidence type="ECO:0000256" key="4">
    <source>
        <dbReference type="ARBA" id="ARBA00022692"/>
    </source>
</evidence>
<feature type="transmembrane region" description="Helical" evidence="7">
    <location>
        <begin position="21"/>
        <end position="45"/>
    </location>
</feature>
<dbReference type="PANTHER" id="PTHR43840">
    <property type="entry name" value="MITOCHONDRIAL METAL TRANSPORTER 1-RELATED"/>
    <property type="match status" value="1"/>
</dbReference>
<keyword evidence="3" id="KW-0813">Transport</keyword>
<feature type="domain" description="Cation efflux protein cytoplasmic" evidence="9">
    <location>
        <begin position="220"/>
        <end position="296"/>
    </location>
</feature>
<evidence type="ECO:0000256" key="6">
    <source>
        <dbReference type="ARBA" id="ARBA00023136"/>
    </source>
</evidence>
<dbReference type="InterPro" id="IPR050291">
    <property type="entry name" value="CDF_Transporter"/>
</dbReference>
<keyword evidence="11" id="KW-1185">Reference proteome</keyword>
<evidence type="ECO:0000313" key="11">
    <source>
        <dbReference type="Proteomes" id="UP000189674"/>
    </source>
</evidence>
<dbReference type="NCBIfam" id="TIGR01297">
    <property type="entry name" value="CDF"/>
    <property type="match status" value="1"/>
</dbReference>
<dbReference type="GO" id="GO:0016020">
    <property type="term" value="C:membrane"/>
    <property type="evidence" value="ECO:0007669"/>
    <property type="project" value="UniProtKB-SubCell"/>
</dbReference>
<dbReference type="InterPro" id="IPR027470">
    <property type="entry name" value="Cation_efflux_CTD"/>
</dbReference>
<dbReference type="PANTHER" id="PTHR43840:SF15">
    <property type="entry name" value="MITOCHONDRIAL METAL TRANSPORTER 1-RELATED"/>
    <property type="match status" value="1"/>
</dbReference>
<evidence type="ECO:0000313" key="10">
    <source>
        <dbReference type="EMBL" id="AQT68537.1"/>
    </source>
</evidence>
<keyword evidence="4 7" id="KW-0812">Transmembrane</keyword>
<dbReference type="FunFam" id="1.20.1510.10:FF:000006">
    <property type="entry name" value="Divalent cation efflux transporter"/>
    <property type="match status" value="1"/>
</dbReference>
<dbReference type="InterPro" id="IPR036837">
    <property type="entry name" value="Cation_efflux_CTD_sf"/>
</dbReference>
<comment type="subcellular location">
    <subcellularLocation>
        <location evidence="1">Membrane</location>
        <topology evidence="1">Multi-pass membrane protein</topology>
    </subcellularLocation>
</comment>
<name>A0A1U9NL61_9BACT</name>